<accession>A0ABQ5HJD3</accession>
<feature type="region of interest" description="Disordered" evidence="1">
    <location>
        <begin position="46"/>
        <end position="71"/>
    </location>
</feature>
<organism evidence="2 3">
    <name type="scientific">Tanacetum coccineum</name>
    <dbReference type="NCBI Taxonomy" id="301880"/>
    <lineage>
        <taxon>Eukaryota</taxon>
        <taxon>Viridiplantae</taxon>
        <taxon>Streptophyta</taxon>
        <taxon>Embryophyta</taxon>
        <taxon>Tracheophyta</taxon>
        <taxon>Spermatophyta</taxon>
        <taxon>Magnoliopsida</taxon>
        <taxon>eudicotyledons</taxon>
        <taxon>Gunneridae</taxon>
        <taxon>Pentapetalae</taxon>
        <taxon>asterids</taxon>
        <taxon>campanulids</taxon>
        <taxon>Asterales</taxon>
        <taxon>Asteraceae</taxon>
        <taxon>Asteroideae</taxon>
        <taxon>Anthemideae</taxon>
        <taxon>Anthemidinae</taxon>
        <taxon>Tanacetum</taxon>
    </lineage>
</organism>
<evidence type="ECO:0000313" key="2">
    <source>
        <dbReference type="EMBL" id="GJT87966.1"/>
    </source>
</evidence>
<name>A0ABQ5HJD3_9ASTR</name>
<evidence type="ECO:0000256" key="1">
    <source>
        <dbReference type="SAM" id="MobiDB-lite"/>
    </source>
</evidence>
<evidence type="ECO:0000313" key="3">
    <source>
        <dbReference type="Proteomes" id="UP001151760"/>
    </source>
</evidence>
<sequence>MTRSTVKKLTEPLNEPEKEFWRLRRAALRQHQNESLAIARRNLFDDDASSSNDNRTCEKLEGGLNSLPLFN</sequence>
<comment type="caution">
    <text evidence="2">The sequence shown here is derived from an EMBL/GenBank/DDBJ whole genome shotgun (WGS) entry which is preliminary data.</text>
</comment>
<reference evidence="2" key="1">
    <citation type="journal article" date="2022" name="Int. J. Mol. Sci.">
        <title>Draft Genome of Tanacetum Coccineum: Genomic Comparison of Closely Related Tanacetum-Family Plants.</title>
        <authorList>
            <person name="Yamashiro T."/>
            <person name="Shiraishi A."/>
            <person name="Nakayama K."/>
            <person name="Satake H."/>
        </authorList>
    </citation>
    <scope>NUCLEOTIDE SEQUENCE</scope>
</reference>
<dbReference type="EMBL" id="BQNB010019685">
    <property type="protein sequence ID" value="GJT87966.1"/>
    <property type="molecule type" value="Genomic_DNA"/>
</dbReference>
<gene>
    <name evidence="2" type="ORF">Tco_1069683</name>
</gene>
<dbReference type="Proteomes" id="UP001151760">
    <property type="component" value="Unassembled WGS sequence"/>
</dbReference>
<protein>
    <submittedName>
        <fullName evidence="2">Uncharacterized protein</fullName>
    </submittedName>
</protein>
<keyword evidence="3" id="KW-1185">Reference proteome</keyword>
<reference evidence="2" key="2">
    <citation type="submission" date="2022-01" db="EMBL/GenBank/DDBJ databases">
        <authorList>
            <person name="Yamashiro T."/>
            <person name="Shiraishi A."/>
            <person name="Satake H."/>
            <person name="Nakayama K."/>
        </authorList>
    </citation>
    <scope>NUCLEOTIDE SEQUENCE</scope>
</reference>
<proteinExistence type="predicted"/>